<comment type="caution">
    <text evidence="1">The sequence shown here is derived from an EMBL/GenBank/DDBJ whole genome shotgun (WGS) entry which is preliminary data.</text>
</comment>
<sequence length="74" mass="8802">MKREYYVGGEYTPTQAVIRQRTLDLRWLLDNQFEEVILLAVMNYDMLDIDLVKSMTDRFGAAEAQIRLIEFLRD</sequence>
<gene>
    <name evidence="1" type="ORF">LCGC14_0248680</name>
</gene>
<evidence type="ECO:0000313" key="1">
    <source>
        <dbReference type="EMBL" id="KKN88306.1"/>
    </source>
</evidence>
<name>A0A0F9WQ58_9ZZZZ</name>
<dbReference type="EMBL" id="LAZR01000129">
    <property type="protein sequence ID" value="KKN88306.1"/>
    <property type="molecule type" value="Genomic_DNA"/>
</dbReference>
<reference evidence="1" key="1">
    <citation type="journal article" date="2015" name="Nature">
        <title>Complex archaea that bridge the gap between prokaryotes and eukaryotes.</title>
        <authorList>
            <person name="Spang A."/>
            <person name="Saw J.H."/>
            <person name="Jorgensen S.L."/>
            <person name="Zaremba-Niedzwiedzka K."/>
            <person name="Martijn J."/>
            <person name="Lind A.E."/>
            <person name="van Eijk R."/>
            <person name="Schleper C."/>
            <person name="Guy L."/>
            <person name="Ettema T.J."/>
        </authorList>
    </citation>
    <scope>NUCLEOTIDE SEQUENCE</scope>
</reference>
<organism evidence="1">
    <name type="scientific">marine sediment metagenome</name>
    <dbReference type="NCBI Taxonomy" id="412755"/>
    <lineage>
        <taxon>unclassified sequences</taxon>
        <taxon>metagenomes</taxon>
        <taxon>ecological metagenomes</taxon>
    </lineage>
</organism>
<dbReference type="AlphaFoldDB" id="A0A0F9WQ58"/>
<protein>
    <submittedName>
        <fullName evidence="1">Uncharacterized protein</fullName>
    </submittedName>
</protein>
<accession>A0A0F9WQ58</accession>
<proteinExistence type="predicted"/>